<name>A0A0R2G1H5_9LACO</name>
<evidence type="ECO:0000256" key="1">
    <source>
        <dbReference type="ARBA" id="ARBA00010243"/>
    </source>
</evidence>
<dbReference type="Proteomes" id="UP000051751">
    <property type="component" value="Unassembled WGS sequence"/>
</dbReference>
<dbReference type="InterPro" id="IPR020891">
    <property type="entry name" value="UPF0758_CS"/>
</dbReference>
<dbReference type="InterPro" id="IPR046778">
    <property type="entry name" value="UPF0758_N"/>
</dbReference>
<accession>A0A0R2G1H5</accession>
<dbReference type="InterPro" id="IPR001405">
    <property type="entry name" value="UPF0758"/>
</dbReference>
<evidence type="ECO:0000256" key="7">
    <source>
        <dbReference type="RuleBase" id="RU003797"/>
    </source>
</evidence>
<evidence type="ECO:0000256" key="6">
    <source>
        <dbReference type="ARBA" id="ARBA00023049"/>
    </source>
</evidence>
<evidence type="ECO:0000313" key="12">
    <source>
        <dbReference type="Proteomes" id="UP000051751"/>
    </source>
</evidence>
<dbReference type="GO" id="GO:0006508">
    <property type="term" value="P:proteolysis"/>
    <property type="evidence" value="ECO:0007669"/>
    <property type="project" value="UniProtKB-KW"/>
</dbReference>
<dbReference type="Pfam" id="PF20582">
    <property type="entry name" value="UPF0758_N"/>
    <property type="match status" value="1"/>
</dbReference>
<dbReference type="NCBIfam" id="NF000642">
    <property type="entry name" value="PRK00024.1"/>
    <property type="match status" value="1"/>
</dbReference>
<dbReference type="InterPro" id="IPR025657">
    <property type="entry name" value="RadC_JAB"/>
</dbReference>
<keyword evidence="6" id="KW-0482">Metalloprotease</keyword>
<evidence type="ECO:0000313" key="11">
    <source>
        <dbReference type="Proteomes" id="UP000051645"/>
    </source>
</evidence>
<comment type="caution">
    <text evidence="10">The sequence shown here is derived from an EMBL/GenBank/DDBJ whole genome shotgun (WGS) entry which is preliminary data.</text>
</comment>
<dbReference type="STRING" id="81857.IV38_GL000228"/>
<dbReference type="InterPro" id="IPR037518">
    <property type="entry name" value="MPN"/>
</dbReference>
<evidence type="ECO:0000256" key="5">
    <source>
        <dbReference type="ARBA" id="ARBA00022833"/>
    </source>
</evidence>
<dbReference type="PROSITE" id="PS01302">
    <property type="entry name" value="UPF0758"/>
    <property type="match status" value="1"/>
</dbReference>
<evidence type="ECO:0000313" key="10">
    <source>
        <dbReference type="EMBL" id="KRN34126.1"/>
    </source>
</evidence>
<dbReference type="SUPFAM" id="SSF102712">
    <property type="entry name" value="JAB1/MPN domain"/>
    <property type="match status" value="1"/>
</dbReference>
<keyword evidence="4" id="KW-0378">Hydrolase</keyword>
<dbReference type="Pfam" id="PF04002">
    <property type="entry name" value="RadC"/>
    <property type="match status" value="1"/>
</dbReference>
<proteinExistence type="inferred from homology"/>
<dbReference type="GO" id="GO:0008237">
    <property type="term" value="F:metallopeptidase activity"/>
    <property type="evidence" value="ECO:0007669"/>
    <property type="project" value="UniProtKB-KW"/>
</dbReference>
<keyword evidence="11" id="KW-1185">Reference proteome</keyword>
<dbReference type="SUPFAM" id="SSF47781">
    <property type="entry name" value="RuvA domain 2-like"/>
    <property type="match status" value="1"/>
</dbReference>
<dbReference type="InterPro" id="IPR010994">
    <property type="entry name" value="RuvA_2-like"/>
</dbReference>
<dbReference type="RefSeq" id="WP_057768719.1">
    <property type="nucleotide sequence ID" value="NZ_JQAT01000001.1"/>
</dbReference>
<evidence type="ECO:0000256" key="3">
    <source>
        <dbReference type="ARBA" id="ARBA00022723"/>
    </source>
</evidence>
<evidence type="ECO:0000259" key="8">
    <source>
        <dbReference type="PROSITE" id="PS50249"/>
    </source>
</evidence>
<dbReference type="PANTHER" id="PTHR30471">
    <property type="entry name" value="DNA REPAIR PROTEIN RADC"/>
    <property type="match status" value="1"/>
</dbReference>
<dbReference type="GO" id="GO:0046872">
    <property type="term" value="F:metal ion binding"/>
    <property type="evidence" value="ECO:0007669"/>
    <property type="project" value="UniProtKB-KW"/>
</dbReference>
<dbReference type="NCBIfam" id="TIGR00608">
    <property type="entry name" value="radc"/>
    <property type="match status" value="1"/>
</dbReference>
<feature type="domain" description="MPN" evidence="8">
    <location>
        <begin position="98"/>
        <end position="220"/>
    </location>
</feature>
<comment type="similarity">
    <text evidence="1 7">Belongs to the UPF0758 family.</text>
</comment>
<dbReference type="Proteomes" id="UP000051645">
    <property type="component" value="Unassembled WGS sequence"/>
</dbReference>
<dbReference type="Gene3D" id="3.40.140.10">
    <property type="entry name" value="Cytidine Deaminase, domain 2"/>
    <property type="match status" value="1"/>
</dbReference>
<keyword evidence="3" id="KW-0479">Metal-binding</keyword>
<evidence type="ECO:0000256" key="2">
    <source>
        <dbReference type="ARBA" id="ARBA00022670"/>
    </source>
</evidence>
<dbReference type="PANTHER" id="PTHR30471:SF3">
    <property type="entry name" value="UPF0758 PROTEIN YEES-RELATED"/>
    <property type="match status" value="1"/>
</dbReference>
<dbReference type="AlphaFoldDB" id="A0A0R2G1H5"/>
<evidence type="ECO:0000313" key="9">
    <source>
        <dbReference type="EMBL" id="KRN29345.1"/>
    </source>
</evidence>
<keyword evidence="5" id="KW-0862">Zinc</keyword>
<dbReference type="CDD" id="cd08071">
    <property type="entry name" value="MPN_DUF2466"/>
    <property type="match status" value="1"/>
</dbReference>
<keyword evidence="2" id="KW-0645">Protease</keyword>
<dbReference type="Gene3D" id="1.10.150.20">
    <property type="entry name" value="5' to 3' exonuclease, C-terminal subdomain"/>
    <property type="match status" value="1"/>
</dbReference>
<protein>
    <submittedName>
        <fullName evidence="10">RadC protein</fullName>
    </submittedName>
</protein>
<sequence length="229" mass="24871">MKNEKSTAREELTAHGAAALENADLLTVILGSGTKQVPVTQVAANLLRHFPELRGLSQAAPAELAAVDGIGPVKAQQLAAVCELGRRTQAAQQWRYGLAVSSQLVGEQMAATLANQSQEMLIGLYLDTKNQIIKQQLLYQGTLNCSVAHPREIFHYAVQYSAARFILVHNHPSGIATPSAHDLQFSQRVSECGQLMGIELLDHIIVGRENYVSLRSESLLKTPNALKNV</sequence>
<reference evidence="11 12" key="1">
    <citation type="journal article" date="2015" name="Genome Announc.">
        <title>Expanding the biotechnology potential of lactobacilli through comparative genomics of 213 strains and associated genera.</title>
        <authorList>
            <person name="Sun Z."/>
            <person name="Harris H.M."/>
            <person name="McCann A."/>
            <person name="Guo C."/>
            <person name="Argimon S."/>
            <person name="Zhang W."/>
            <person name="Yang X."/>
            <person name="Jeffery I.B."/>
            <person name="Cooney J.C."/>
            <person name="Kagawa T.F."/>
            <person name="Liu W."/>
            <person name="Song Y."/>
            <person name="Salvetti E."/>
            <person name="Wrobel A."/>
            <person name="Rasinkangas P."/>
            <person name="Parkhill J."/>
            <person name="Rea M.C."/>
            <person name="O'Sullivan O."/>
            <person name="Ritari J."/>
            <person name="Douillard F.P."/>
            <person name="Paul Ross R."/>
            <person name="Yang R."/>
            <person name="Briner A.E."/>
            <person name="Felis G.E."/>
            <person name="de Vos W.M."/>
            <person name="Barrangou R."/>
            <person name="Klaenhammer T.R."/>
            <person name="Caufield P.W."/>
            <person name="Cui Y."/>
            <person name="Zhang H."/>
            <person name="O'Toole P.W."/>
        </authorList>
    </citation>
    <scope>NUCLEOTIDE SEQUENCE [LARGE SCALE GENOMIC DNA]</scope>
    <source>
        <strain evidence="9 12">ATCC BAA-66</strain>
        <strain evidence="10 11">DSM 13344</strain>
    </source>
</reference>
<dbReference type="EMBL" id="JQAT01000001">
    <property type="protein sequence ID" value="KRN29345.1"/>
    <property type="molecule type" value="Genomic_DNA"/>
</dbReference>
<evidence type="ECO:0000256" key="4">
    <source>
        <dbReference type="ARBA" id="ARBA00022801"/>
    </source>
</evidence>
<organism evidence="10 11">
    <name type="scientific">Lactobacillus selangorensis</name>
    <dbReference type="NCBI Taxonomy" id="81857"/>
    <lineage>
        <taxon>Bacteria</taxon>
        <taxon>Bacillati</taxon>
        <taxon>Bacillota</taxon>
        <taxon>Bacilli</taxon>
        <taxon>Lactobacillales</taxon>
        <taxon>Lactobacillaceae</taxon>
        <taxon>Lactobacillus</taxon>
    </lineage>
</organism>
<dbReference type="PATRIC" id="fig|81857.3.peg.234"/>
<gene>
    <name evidence="9" type="ORF">IV38_GL000228</name>
    <name evidence="10" type="ORF">IV40_GL000441</name>
</gene>
<dbReference type="PROSITE" id="PS50249">
    <property type="entry name" value="MPN"/>
    <property type="match status" value="1"/>
</dbReference>
<dbReference type="EMBL" id="JQAZ01000001">
    <property type="protein sequence ID" value="KRN34126.1"/>
    <property type="molecule type" value="Genomic_DNA"/>
</dbReference>
<dbReference type="OrthoDB" id="9804482at2"/>